<proteinExistence type="predicted"/>
<gene>
    <name evidence="1" type="ORF">ACI1P1_17020</name>
</gene>
<evidence type="ECO:0000313" key="1">
    <source>
        <dbReference type="EMBL" id="MFM9330001.1"/>
    </source>
</evidence>
<name>A0ACC7P227_9BACL</name>
<dbReference type="EMBL" id="JBJURJ010000011">
    <property type="protein sequence ID" value="MFM9330001.1"/>
    <property type="molecule type" value="Genomic_DNA"/>
</dbReference>
<sequence length="558" mass="62380">MMHHAELLAKLQTTEANYDALVKLVRTPLTATYHTALKPDTHPVVHALYPSTCYAYELLQAGGKDYVQRAADILEAVVACQDQDPTRATYGIWPYFYEEPLDKMDRPDWNMADFHGKKLLLIAKHYAPLLPQSLVARLWDAVYHACQAIVIRNVGPHYTNIAIMGALVTLLGGELLENEELRGYGIRRLQTFYAYTADIGTFSEYNSPCYTPIAIEELHDIYTQSESAEAVAVAERLLDLAWHMVARHYHPATGAWGGPHSRTYGTMLRPSEKAFLANALKDDPAGIRCPEKYRYLFSSPEERYFTEPTLQEKETGYQNYATTYQNGKLTLGSYSMGSMWNQRRNLLGYVAAGEGKTVSVQLQFLKDGKDFCSAIFSGVQFRQQVLFSFNLATDNGAWHQDLDIINGLFRAKDLRVRLLLGGDAAGLDVPVAQDGMRLEAKVGDTALQVEAVLDSASYGPLFVQVERAANGMCLDYVIASGGERDFDFHTLEKAVWVFVFSLGEEKALPAVRLETKGMWVTATVETDDGPMAITVPQVPRKTGELYRENQIQLPKGLE</sequence>
<reference evidence="1" key="1">
    <citation type="submission" date="2024-12" db="EMBL/GenBank/DDBJ databases">
        <authorList>
            <person name="Wu N."/>
        </authorList>
    </citation>
    <scope>NUCLEOTIDE SEQUENCE</scope>
    <source>
        <strain evidence="1">P15</strain>
    </source>
</reference>
<organism evidence="1 2">
    <name type="scientific">Paenibacillus mesotrionivorans</name>
    <dbReference type="NCBI Taxonomy" id="3160968"/>
    <lineage>
        <taxon>Bacteria</taxon>
        <taxon>Bacillati</taxon>
        <taxon>Bacillota</taxon>
        <taxon>Bacilli</taxon>
        <taxon>Bacillales</taxon>
        <taxon>Paenibacillaceae</taxon>
        <taxon>Paenibacillus</taxon>
    </lineage>
</organism>
<dbReference type="Proteomes" id="UP001631969">
    <property type="component" value="Unassembled WGS sequence"/>
</dbReference>
<evidence type="ECO:0000313" key="2">
    <source>
        <dbReference type="Proteomes" id="UP001631969"/>
    </source>
</evidence>
<comment type="caution">
    <text evidence="1">The sequence shown here is derived from an EMBL/GenBank/DDBJ whole genome shotgun (WGS) entry which is preliminary data.</text>
</comment>
<accession>A0ACC7P227</accession>
<keyword evidence="2" id="KW-1185">Reference proteome</keyword>
<protein>
    <submittedName>
        <fullName evidence="1">Uncharacterized protein</fullName>
    </submittedName>
</protein>